<dbReference type="PROSITE" id="PS51683">
    <property type="entry name" value="SAM_OMT_II"/>
    <property type="match status" value="1"/>
</dbReference>
<gene>
    <name evidence="5" type="ORF">C8A05DRAFT_16216</name>
</gene>
<dbReference type="Pfam" id="PF00891">
    <property type="entry name" value="Methyltransf_2"/>
    <property type="match status" value="1"/>
</dbReference>
<name>A0AAN6MK29_9PEZI</name>
<dbReference type="InterPro" id="IPR001077">
    <property type="entry name" value="COMT_C"/>
</dbReference>
<keyword evidence="3" id="KW-0949">S-adenosyl-L-methionine</keyword>
<organism evidence="5 6">
    <name type="scientific">Staphylotrichum tortipilum</name>
    <dbReference type="NCBI Taxonomy" id="2831512"/>
    <lineage>
        <taxon>Eukaryota</taxon>
        <taxon>Fungi</taxon>
        <taxon>Dikarya</taxon>
        <taxon>Ascomycota</taxon>
        <taxon>Pezizomycotina</taxon>
        <taxon>Sordariomycetes</taxon>
        <taxon>Sordariomycetidae</taxon>
        <taxon>Sordariales</taxon>
        <taxon>Chaetomiaceae</taxon>
        <taxon>Staphylotrichum</taxon>
    </lineage>
</organism>
<feature type="domain" description="O-methyltransferase C-terminal" evidence="4">
    <location>
        <begin position="3"/>
        <end position="84"/>
    </location>
</feature>
<dbReference type="GO" id="GO:0008171">
    <property type="term" value="F:O-methyltransferase activity"/>
    <property type="evidence" value="ECO:0007669"/>
    <property type="project" value="InterPro"/>
</dbReference>
<dbReference type="SUPFAM" id="SSF53335">
    <property type="entry name" value="S-adenosyl-L-methionine-dependent methyltransferases"/>
    <property type="match status" value="1"/>
</dbReference>
<reference evidence="5" key="2">
    <citation type="submission" date="2023-05" db="EMBL/GenBank/DDBJ databases">
        <authorList>
            <consortium name="Lawrence Berkeley National Laboratory"/>
            <person name="Steindorff A."/>
            <person name="Hensen N."/>
            <person name="Bonometti L."/>
            <person name="Westerberg I."/>
            <person name="Brannstrom I.O."/>
            <person name="Guillou S."/>
            <person name="Cros-Aarteil S."/>
            <person name="Calhoun S."/>
            <person name="Haridas S."/>
            <person name="Kuo A."/>
            <person name="Mondo S."/>
            <person name="Pangilinan J."/>
            <person name="Riley R."/>
            <person name="Labutti K."/>
            <person name="Andreopoulos B."/>
            <person name="Lipzen A."/>
            <person name="Chen C."/>
            <person name="Yanf M."/>
            <person name="Daum C."/>
            <person name="Ng V."/>
            <person name="Clum A."/>
            <person name="Ohm R."/>
            <person name="Martin F."/>
            <person name="Silar P."/>
            <person name="Natvig D."/>
            <person name="Lalanne C."/>
            <person name="Gautier V."/>
            <person name="Ament-Velasquez S.L."/>
            <person name="Kruys A."/>
            <person name="Hutchinson M.I."/>
            <person name="Powell A.J."/>
            <person name="Barry K."/>
            <person name="Miller A.N."/>
            <person name="Grigoriev I.V."/>
            <person name="Debuchy R."/>
            <person name="Gladieux P."/>
            <person name="Thoren M.H."/>
            <person name="Johannesson H."/>
        </authorList>
    </citation>
    <scope>NUCLEOTIDE SEQUENCE</scope>
    <source>
        <strain evidence="5">CBS 103.79</strain>
    </source>
</reference>
<dbReference type="EMBL" id="MU855566">
    <property type="protein sequence ID" value="KAK3901633.1"/>
    <property type="molecule type" value="Genomic_DNA"/>
</dbReference>
<accession>A0AAN6MK29</accession>
<evidence type="ECO:0000256" key="1">
    <source>
        <dbReference type="ARBA" id="ARBA00022603"/>
    </source>
</evidence>
<keyword evidence="1" id="KW-0489">Methyltransferase</keyword>
<reference evidence="5" key="1">
    <citation type="journal article" date="2023" name="Mol. Phylogenet. Evol.">
        <title>Genome-scale phylogeny and comparative genomics of the fungal order Sordariales.</title>
        <authorList>
            <person name="Hensen N."/>
            <person name="Bonometti L."/>
            <person name="Westerberg I."/>
            <person name="Brannstrom I.O."/>
            <person name="Guillou S."/>
            <person name="Cros-Aarteil S."/>
            <person name="Calhoun S."/>
            <person name="Haridas S."/>
            <person name="Kuo A."/>
            <person name="Mondo S."/>
            <person name="Pangilinan J."/>
            <person name="Riley R."/>
            <person name="LaButti K."/>
            <person name="Andreopoulos B."/>
            <person name="Lipzen A."/>
            <person name="Chen C."/>
            <person name="Yan M."/>
            <person name="Daum C."/>
            <person name="Ng V."/>
            <person name="Clum A."/>
            <person name="Steindorff A."/>
            <person name="Ohm R.A."/>
            <person name="Martin F."/>
            <person name="Silar P."/>
            <person name="Natvig D.O."/>
            <person name="Lalanne C."/>
            <person name="Gautier V."/>
            <person name="Ament-Velasquez S.L."/>
            <person name="Kruys A."/>
            <person name="Hutchinson M.I."/>
            <person name="Powell A.J."/>
            <person name="Barry K."/>
            <person name="Miller A.N."/>
            <person name="Grigoriev I.V."/>
            <person name="Debuchy R."/>
            <person name="Gladieux P."/>
            <person name="Hiltunen Thoren M."/>
            <person name="Johannesson H."/>
        </authorList>
    </citation>
    <scope>NUCLEOTIDE SEQUENCE</scope>
    <source>
        <strain evidence="5">CBS 103.79</strain>
    </source>
</reference>
<dbReference type="InterPro" id="IPR029063">
    <property type="entry name" value="SAM-dependent_MTases_sf"/>
</dbReference>
<dbReference type="Gene3D" id="3.40.50.150">
    <property type="entry name" value="Vaccinia Virus protein VP39"/>
    <property type="match status" value="1"/>
</dbReference>
<sequence>ALVYYIRRCLHDYPDRTCITILSHIVNAMAPDSRLLIAEHLLPASPTPSPSTAHKSMIDLAMLTIAGKERTLEDFKALVALAGLRVTQVAQMEGVGVVECMLL</sequence>
<evidence type="ECO:0000313" key="5">
    <source>
        <dbReference type="EMBL" id="KAK3901633.1"/>
    </source>
</evidence>
<comment type="caution">
    <text evidence="5">The sequence shown here is derived from an EMBL/GenBank/DDBJ whole genome shotgun (WGS) entry which is preliminary data.</text>
</comment>
<protein>
    <submittedName>
        <fullName evidence="5">O-methyltransferase-domain-containing protein</fullName>
    </submittedName>
</protein>
<feature type="non-terminal residue" evidence="5">
    <location>
        <position position="1"/>
    </location>
</feature>
<evidence type="ECO:0000256" key="2">
    <source>
        <dbReference type="ARBA" id="ARBA00022679"/>
    </source>
</evidence>
<proteinExistence type="predicted"/>
<dbReference type="InterPro" id="IPR016461">
    <property type="entry name" value="COMT-like"/>
</dbReference>
<evidence type="ECO:0000313" key="6">
    <source>
        <dbReference type="Proteomes" id="UP001303889"/>
    </source>
</evidence>
<keyword evidence="2" id="KW-0808">Transferase</keyword>
<dbReference type="GO" id="GO:0032259">
    <property type="term" value="P:methylation"/>
    <property type="evidence" value="ECO:0007669"/>
    <property type="project" value="UniProtKB-KW"/>
</dbReference>
<dbReference type="PANTHER" id="PTHR43712:SF2">
    <property type="entry name" value="O-METHYLTRANSFERASE CICE"/>
    <property type="match status" value="1"/>
</dbReference>
<dbReference type="PANTHER" id="PTHR43712">
    <property type="entry name" value="PUTATIVE (AFU_ORTHOLOGUE AFUA_4G14580)-RELATED"/>
    <property type="match status" value="1"/>
</dbReference>
<dbReference type="Proteomes" id="UP001303889">
    <property type="component" value="Unassembled WGS sequence"/>
</dbReference>
<evidence type="ECO:0000256" key="3">
    <source>
        <dbReference type="ARBA" id="ARBA00022691"/>
    </source>
</evidence>
<dbReference type="AlphaFoldDB" id="A0AAN6MK29"/>
<keyword evidence="6" id="KW-1185">Reference proteome</keyword>
<evidence type="ECO:0000259" key="4">
    <source>
        <dbReference type="Pfam" id="PF00891"/>
    </source>
</evidence>